<reference evidence="2" key="1">
    <citation type="submission" date="2021-01" db="EMBL/GenBank/DDBJ databases">
        <authorList>
            <person name="Corre E."/>
            <person name="Pelletier E."/>
            <person name="Niang G."/>
            <person name="Scheremetjew M."/>
            <person name="Finn R."/>
            <person name="Kale V."/>
            <person name="Holt S."/>
            <person name="Cochrane G."/>
            <person name="Meng A."/>
            <person name="Brown T."/>
            <person name="Cohen L."/>
        </authorList>
    </citation>
    <scope>NUCLEOTIDE SEQUENCE</scope>
    <source>
        <strain evidence="2">CCMP147</strain>
    </source>
</reference>
<dbReference type="EMBL" id="HBED01041583">
    <property type="protein sequence ID" value="CAD8322506.1"/>
    <property type="molecule type" value="Transcribed_RNA"/>
</dbReference>
<proteinExistence type="predicted"/>
<evidence type="ECO:0000313" key="2">
    <source>
        <dbReference type="EMBL" id="CAD8322506.1"/>
    </source>
</evidence>
<evidence type="ECO:0000256" key="1">
    <source>
        <dbReference type="SAM" id="MobiDB-lite"/>
    </source>
</evidence>
<feature type="compositionally biased region" description="Basic and acidic residues" evidence="1">
    <location>
        <begin position="132"/>
        <end position="142"/>
    </location>
</feature>
<gene>
    <name evidence="2" type="ORF">TDUB1175_LOCUS20923</name>
</gene>
<name>A0A7R9WEN3_9STRA</name>
<sequence>MCIDAVMGKLESIGTAFHRLEEKNAAEFRRLKDENAALRKDNTALKAEKTGIKVRCPSEDGSELPPLGRIPNIVCTGGEKVQADRPSIGIIGLDLNEDHGTGLDLMPAREEEEDTSDVVLQSVMQTGHCAKVKEEDKGESSRKKSVQPATPATADSVILPSLSHDRLMTWPYLGDDGALSPELMDTRAAMEARAHFNVVAVHSITQHTAAIWGMVQLSNRMSENPMAQYAMSIETSIDSINRVLQTLLPNLMAGDPSSQECFGGPHQM</sequence>
<dbReference type="AlphaFoldDB" id="A0A7R9WEN3"/>
<protein>
    <submittedName>
        <fullName evidence="2">Uncharacterized protein</fullName>
    </submittedName>
</protein>
<organism evidence="2">
    <name type="scientific">Pseudictyota dubia</name>
    <dbReference type="NCBI Taxonomy" id="2749911"/>
    <lineage>
        <taxon>Eukaryota</taxon>
        <taxon>Sar</taxon>
        <taxon>Stramenopiles</taxon>
        <taxon>Ochrophyta</taxon>
        <taxon>Bacillariophyta</taxon>
        <taxon>Mediophyceae</taxon>
        <taxon>Biddulphiophycidae</taxon>
        <taxon>Eupodiscales</taxon>
        <taxon>Odontellaceae</taxon>
        <taxon>Pseudictyota</taxon>
    </lineage>
</organism>
<feature type="region of interest" description="Disordered" evidence="1">
    <location>
        <begin position="132"/>
        <end position="152"/>
    </location>
</feature>
<accession>A0A7R9WEN3</accession>